<dbReference type="AlphaFoldDB" id="A0A0F7ZNR7"/>
<dbReference type="InterPro" id="IPR039703">
    <property type="entry name" value="Nta1"/>
</dbReference>
<protein>
    <recommendedName>
        <fullName evidence="1">CN hydrolase domain-containing protein</fullName>
    </recommendedName>
</protein>
<dbReference type="GO" id="GO:0070773">
    <property type="term" value="F:protein-N-terminal glutamine amidohydrolase activity"/>
    <property type="evidence" value="ECO:0007669"/>
    <property type="project" value="InterPro"/>
</dbReference>
<dbReference type="Proteomes" id="UP000054481">
    <property type="component" value="Unassembled WGS sequence"/>
</dbReference>
<dbReference type="PANTHER" id="PTHR11750:SF26">
    <property type="entry name" value="PROTEIN N-TERMINAL AMIDASE"/>
    <property type="match status" value="1"/>
</dbReference>
<evidence type="ECO:0000259" key="1">
    <source>
        <dbReference type="PROSITE" id="PS50263"/>
    </source>
</evidence>
<name>A0A0F7ZNR7_9HYPO</name>
<keyword evidence="3" id="KW-1185">Reference proteome</keyword>
<reference evidence="2 3" key="1">
    <citation type="journal article" date="2014" name="Genome Biol. Evol.">
        <title>Comparative genomics and transcriptomics analyses reveal divergent lifestyle features of nematode endoparasitic fungus Hirsutella minnesotensis.</title>
        <authorList>
            <person name="Lai Y."/>
            <person name="Liu K."/>
            <person name="Zhang X."/>
            <person name="Zhang X."/>
            <person name="Li K."/>
            <person name="Wang N."/>
            <person name="Shu C."/>
            <person name="Wu Y."/>
            <person name="Wang C."/>
            <person name="Bushley K.E."/>
            <person name="Xiang M."/>
            <person name="Liu X."/>
        </authorList>
    </citation>
    <scope>NUCLEOTIDE SEQUENCE [LARGE SCALE GENOMIC DNA]</scope>
    <source>
        <strain evidence="2 3">3608</strain>
    </source>
</reference>
<dbReference type="CDD" id="cd07566">
    <property type="entry name" value="ScNTA1_like"/>
    <property type="match status" value="1"/>
</dbReference>
<gene>
    <name evidence="2" type="ORF">HIM_06451</name>
</gene>
<dbReference type="InterPro" id="IPR003010">
    <property type="entry name" value="C-N_Hydrolase"/>
</dbReference>
<dbReference type="GO" id="GO:0030163">
    <property type="term" value="P:protein catabolic process"/>
    <property type="evidence" value="ECO:0007669"/>
    <property type="project" value="TreeGrafter"/>
</dbReference>
<organism evidence="2 3">
    <name type="scientific">Hirsutella minnesotensis 3608</name>
    <dbReference type="NCBI Taxonomy" id="1043627"/>
    <lineage>
        <taxon>Eukaryota</taxon>
        <taxon>Fungi</taxon>
        <taxon>Dikarya</taxon>
        <taxon>Ascomycota</taxon>
        <taxon>Pezizomycotina</taxon>
        <taxon>Sordariomycetes</taxon>
        <taxon>Hypocreomycetidae</taxon>
        <taxon>Hypocreales</taxon>
        <taxon>Ophiocordycipitaceae</taxon>
        <taxon>Hirsutella</taxon>
    </lineage>
</organism>
<dbReference type="InterPro" id="IPR036526">
    <property type="entry name" value="C-N_Hydrolase_sf"/>
</dbReference>
<proteinExistence type="predicted"/>
<dbReference type="Gene3D" id="3.60.110.10">
    <property type="entry name" value="Carbon-nitrogen hydrolase"/>
    <property type="match status" value="1"/>
</dbReference>
<dbReference type="Pfam" id="PF00795">
    <property type="entry name" value="CN_hydrolase"/>
    <property type="match status" value="1"/>
</dbReference>
<dbReference type="PANTHER" id="PTHR11750">
    <property type="entry name" value="PROTEIN N-TERMINAL AMIDASE"/>
    <property type="match status" value="1"/>
</dbReference>
<evidence type="ECO:0000313" key="3">
    <source>
        <dbReference type="Proteomes" id="UP000054481"/>
    </source>
</evidence>
<dbReference type="EMBL" id="KQ030528">
    <property type="protein sequence ID" value="KJZ74220.1"/>
    <property type="molecule type" value="Genomic_DNA"/>
</dbReference>
<sequence length="301" mass="33283">MRIGCLQFAPQLGDIDNNLHRADAVLSRADQDELVLDLLVLPELAFTGYNFKSLQDITPFLEPTGSGISSLWARTTALKYDCVVAVGYPEKVDVTSKWPTGPEYYNSVVVVNNEGETVSNYRKSFLYYTDETWALEGDAGFYSGFIPGLGNASIGICGIPARMDINPYKFEAPWHAFEFASHVVQAGSNLVIVSMAWLTWENQQTFTSKPKEPDLETLSYWVTRMEPLIRAENEDEIVVVFCNRTGIEDSITYAGTSAVIGIQDGEVKVYGMLGRGEKGLLIADTNSPPYAKLVYQPQSAS</sequence>
<evidence type="ECO:0000313" key="2">
    <source>
        <dbReference type="EMBL" id="KJZ74220.1"/>
    </source>
</evidence>
<dbReference type="PROSITE" id="PS50263">
    <property type="entry name" value="CN_HYDROLASE"/>
    <property type="match status" value="1"/>
</dbReference>
<dbReference type="SUPFAM" id="SSF56317">
    <property type="entry name" value="Carbon-nitrogen hydrolase"/>
    <property type="match status" value="1"/>
</dbReference>
<feature type="domain" description="CN hydrolase" evidence="1">
    <location>
        <begin position="1"/>
        <end position="287"/>
    </location>
</feature>
<dbReference type="OrthoDB" id="201515at2759"/>
<accession>A0A0F7ZNR7</accession>
<dbReference type="GO" id="GO:0008418">
    <property type="term" value="F:protein-N-terminal asparagine amidohydrolase activity"/>
    <property type="evidence" value="ECO:0007669"/>
    <property type="project" value="InterPro"/>
</dbReference>